<evidence type="ECO:0000256" key="1">
    <source>
        <dbReference type="ARBA" id="ARBA00004123"/>
    </source>
</evidence>
<evidence type="ECO:0000313" key="6">
    <source>
        <dbReference type="Proteomes" id="UP000198406"/>
    </source>
</evidence>
<organism evidence="5 6">
    <name type="scientific">Fistulifera solaris</name>
    <name type="common">Oleaginous diatom</name>
    <dbReference type="NCBI Taxonomy" id="1519565"/>
    <lineage>
        <taxon>Eukaryota</taxon>
        <taxon>Sar</taxon>
        <taxon>Stramenopiles</taxon>
        <taxon>Ochrophyta</taxon>
        <taxon>Bacillariophyta</taxon>
        <taxon>Bacillariophyceae</taxon>
        <taxon>Bacillariophycidae</taxon>
        <taxon>Naviculales</taxon>
        <taxon>Naviculaceae</taxon>
        <taxon>Fistulifera</taxon>
    </lineage>
</organism>
<name>A0A1Z5KJJ5_FISSO</name>
<dbReference type="OrthoDB" id="2019644at2759"/>
<dbReference type="Pfam" id="PF11894">
    <property type="entry name" value="Nup192"/>
    <property type="match status" value="2"/>
</dbReference>
<keyword evidence="6" id="KW-1185">Reference proteome</keyword>
<keyword evidence="4" id="KW-0539">Nucleus</keyword>
<dbReference type="PANTHER" id="PTHR31344">
    <property type="entry name" value="NUCLEAR PORE COMPLEX PROTEIN NUP205"/>
    <property type="match status" value="1"/>
</dbReference>
<comment type="similarity">
    <text evidence="2">Belongs to the NUP186/NUP192/NUP205 family.</text>
</comment>
<dbReference type="InterPro" id="IPR021827">
    <property type="entry name" value="Nup186/Nup192/Nup205"/>
</dbReference>
<protein>
    <recommendedName>
        <fullName evidence="7">Nuclear pore complex protein Nup205</fullName>
    </recommendedName>
</protein>
<sequence>MAFSFGAGNNASSNAGGFNFAAPATGGGFSFASTPAAGGAFASTNPSNPQQPATTTTTTNYVVASDFEKVFPGMTLAPKLMAILSDNFASVPVQQELLELLPECYEWLLKIEVPAMIPANLNLRQQMEQQQHVQLSDGQLAPLNKKLLQQIKSLADDLHIAEVDAMALLQHAGQEHVRHSLQEGPLVVPVSATATPLVDNVAWAARELYFLQRRKQFQSLLQLWQWRAGAVVGATQCERILCATDPLLEHGIVLKMTEFVRQATTRIGQWMVEVSKLEEEDNKRRELNYAKLHLQQLVQERQCVVECLFFIAYHTQMTCQEVVDMVDLIGQLTNGPSGGLPILDPFQDVPDVHITTGHATWGPTTTILKKREDWEKEWVEQAWTSGNAPLSQCVAVLVVAVLAAVDIKTDLMDRQRHGPNAFGVGNALLPFGSTSLEGIRDLNQRFSQEAQENWERKDILGLLMLAHAMLLRSCPAVLSSPRAGSSSPLAGTTDLKKLWRECIDAPRSFKTITYARLSLIPALHVPLSLFSSSSCDVSDFLLSTLSDFAAHYLDTLSVSGGWPISREKWMQEAKEDLKIRQAYEEQQRQFAYQFNTSWGASQQSTMSETIDLLQRPDCMDDLIAFASALCSLKPHYAMKFWALEESDDDSQHQLVRSRTLRDLKDQQIGDDSLRASYISFLAGLALASAYDGKVDGAATVFEMLLDEMCQSPDDTMTWTSVVQILKWYATQLGSEASSSAQAGTSRTQSRSGTAYYYDDNYSTRPQYQQAAPVVTSAKDRELDEDNIYFLLANLSLISNVVARHPIARLRLLQVGAPSYSSDGSEVVKQDSTLQVMFDLLVKAVTPEVRGKTFSTISELISCDGLDGDNGTQMNDFVRECWKLVEEYQVLPIYLLEQYPSLSSSETSEIPHFSFPSCSMSLVGSSQRKSWIPADPRYSILYEMEYVEAATGVYSSTEGFLDMLKSLIKSGICPNDLGSVWRSRTGCTPYIEYVVDYILPRVSRAFQGFPPLTFRSSNDKLAITVRACEIVKEALSNYMIAEAIGDTYELCLLKAKAVLGIDNLADSVVTQPRMTDAPLDYLRDFGLLLSGTTNIVQSLKLDNAKVESDAPAIEPAETFKVGFPPAKSIGLTILSSILSFTDATLFETLVILTRDLAENFPGVTASDKFSAAAALYIASPPSFLSSKDGNRVLNVPFSEYKALEALRPSLSSSSVSGTLKYRQRLEVAILQIFCAALVREDALISLKESAKRKISVISILVFEANGKRNSNLKDRDLHLTQLSKHIESVDMRSSFVLDLIALSSVSTKLDEIYRVQRASAATAIIFYVQRSLGSLKDTDLLVRRRDGRNGLLARAFASQLLCSSELLPNTAASELIEVILGTLVAELRLLKQAASASFLEALLGLPEAMSTDLLNFKKSSQQRNGDCFDAILQLLERQCFDQYVEHFFLGSMCYEIMYRLCSFNAASYSQVAASYAVQRLRDVDFWPQQLRLGLVSASEVASSNNAQSLYKIHALSWIMKGTAIELGVLCGLGKPFSGSSFTRNTDQYSRFTRRIFDINFFASILDVLPLERMPLDHSLSPPSESNIRSSKVIIHGSPDVVDGYELVDARKLCKSANVTSGSIEENTLCRWSEQWNLHVMKDCASAHMGNALYMLLGCASSASKVVIYPAYESASWLQLISAMLDRMSMNQLHIGHAFDSVYYTTASRNLALAVFMASELVHPNDSNDFSSIAYTCKQISNMIACSDEDRGSGPGRGRKAERTAILATSLSQLLSLLPADQMGDRIEDTRNAAIVLAGLATEQSLGNIVSSECLAARACLMQIFRLHFDDHENFYRLVLTDSAGSHAGGLSVDLISPVRTLDGSIIPLLLVIAQTRGGSELLIQRGILDALLGAAQKYSAEESTFIASISTTSAYGNKDIVTPSFFVDHVRLMSAILAIQSDSGLKKASDISDRVSTILYTYQPLIERLISSFPLDGDKLRVVIQCIAQIYLSSARRNAISSQALVHTKRDARYAVEARVVDLIMHMAENPLPTSIQRPLPVILGKMEGLNVTSFVTSKDVSKTWWDALGVTASDILKLCNLASLGVKTIRDGLLIVRHSQILVHEISVRSLSRALCRCLDAAKWAEFHAASIAAEQAFAFRSAVLELMEDIMAFTLSRVRQLKADQMFDVDDALILRAALDHVALDAPQGRFLSGFPVDENSADLTPDLAKALRQEIDLHRGTRRSRQDL</sequence>
<evidence type="ECO:0000256" key="4">
    <source>
        <dbReference type="ARBA" id="ARBA00023242"/>
    </source>
</evidence>
<evidence type="ECO:0000256" key="3">
    <source>
        <dbReference type="ARBA" id="ARBA00022448"/>
    </source>
</evidence>
<comment type="subcellular location">
    <subcellularLocation>
        <location evidence="1">Nucleus</location>
    </subcellularLocation>
</comment>
<evidence type="ECO:0008006" key="7">
    <source>
        <dbReference type="Google" id="ProtNLM"/>
    </source>
</evidence>
<dbReference type="Proteomes" id="UP000198406">
    <property type="component" value="Unassembled WGS sequence"/>
</dbReference>
<dbReference type="GO" id="GO:0005643">
    <property type="term" value="C:nuclear pore"/>
    <property type="evidence" value="ECO:0007669"/>
    <property type="project" value="InterPro"/>
</dbReference>
<keyword evidence="3" id="KW-0813">Transport</keyword>
<gene>
    <name evidence="5" type="ORF">FisN_37Hh024</name>
</gene>
<comment type="caution">
    <text evidence="5">The sequence shown here is derived from an EMBL/GenBank/DDBJ whole genome shotgun (WGS) entry which is preliminary data.</text>
</comment>
<dbReference type="EMBL" id="BDSP01000245">
    <property type="protein sequence ID" value="GAX26426.1"/>
    <property type="molecule type" value="Genomic_DNA"/>
</dbReference>
<proteinExistence type="inferred from homology"/>
<evidence type="ECO:0000256" key="2">
    <source>
        <dbReference type="ARBA" id="ARBA00005892"/>
    </source>
</evidence>
<reference evidence="5 6" key="1">
    <citation type="journal article" date="2015" name="Plant Cell">
        <title>Oil accumulation by the oleaginous diatom Fistulifera solaris as revealed by the genome and transcriptome.</title>
        <authorList>
            <person name="Tanaka T."/>
            <person name="Maeda Y."/>
            <person name="Veluchamy A."/>
            <person name="Tanaka M."/>
            <person name="Abida H."/>
            <person name="Marechal E."/>
            <person name="Bowler C."/>
            <person name="Muto M."/>
            <person name="Sunaga Y."/>
            <person name="Tanaka M."/>
            <person name="Yoshino T."/>
            <person name="Taniguchi T."/>
            <person name="Fukuda Y."/>
            <person name="Nemoto M."/>
            <person name="Matsumoto M."/>
            <person name="Wong P.S."/>
            <person name="Aburatani S."/>
            <person name="Fujibuchi W."/>
        </authorList>
    </citation>
    <scope>NUCLEOTIDE SEQUENCE [LARGE SCALE GENOMIC DNA]</scope>
    <source>
        <strain evidence="5 6">JPCC DA0580</strain>
    </source>
</reference>
<dbReference type="PANTHER" id="PTHR31344:SF0">
    <property type="entry name" value="NUCLEAR PORE COMPLEX PROTEIN NUP205"/>
    <property type="match status" value="1"/>
</dbReference>
<evidence type="ECO:0000313" key="5">
    <source>
        <dbReference type="EMBL" id="GAX26426.1"/>
    </source>
</evidence>
<accession>A0A1Z5KJJ5</accession>
<dbReference type="InParanoid" id="A0A1Z5KJJ5"/>